<protein>
    <recommendedName>
        <fullName evidence="3">HIT family protein</fullName>
    </recommendedName>
</protein>
<evidence type="ECO:0008006" key="3">
    <source>
        <dbReference type="Google" id="ProtNLM"/>
    </source>
</evidence>
<proteinExistence type="predicted"/>
<keyword evidence="2" id="KW-1185">Reference proteome</keyword>
<accession>A0ABR7AU74</accession>
<dbReference type="SUPFAM" id="SSF54197">
    <property type="entry name" value="HIT-like"/>
    <property type="match status" value="1"/>
</dbReference>
<comment type="caution">
    <text evidence="1">The sequence shown here is derived from an EMBL/GenBank/DDBJ whole genome shotgun (WGS) entry which is preliminary data.</text>
</comment>
<dbReference type="InterPro" id="IPR036265">
    <property type="entry name" value="HIT-like_sf"/>
</dbReference>
<reference evidence="1 2" key="1">
    <citation type="submission" date="2020-08" db="EMBL/GenBank/DDBJ databases">
        <title>Putative novel bacterial strains isolated from necrotic wheat leaf tissues caused by Xanthomonas translucens.</title>
        <authorList>
            <person name="Tambong J.T."/>
        </authorList>
    </citation>
    <scope>NUCLEOTIDE SEQUENCE [LARGE SCALE GENOMIC DNA]</scope>
    <source>
        <strain evidence="1 2">DOAB 1069</strain>
    </source>
</reference>
<evidence type="ECO:0000313" key="2">
    <source>
        <dbReference type="Proteomes" id="UP000651852"/>
    </source>
</evidence>
<dbReference type="RefSeq" id="WP_187520243.1">
    <property type="nucleotide sequence ID" value="NZ_JACONW010000003.1"/>
</dbReference>
<gene>
    <name evidence="1" type="ORF">H8S59_01590</name>
</gene>
<name>A0ABR7AU74_9PSED</name>
<dbReference type="EMBL" id="JACONW010000003">
    <property type="protein sequence ID" value="MBC3948465.1"/>
    <property type="molecule type" value="Genomic_DNA"/>
</dbReference>
<evidence type="ECO:0000313" key="1">
    <source>
        <dbReference type="EMBL" id="MBC3948465.1"/>
    </source>
</evidence>
<dbReference type="Gene3D" id="3.30.428.10">
    <property type="entry name" value="HIT-like"/>
    <property type="match status" value="1"/>
</dbReference>
<organism evidence="1 2">
    <name type="scientific">Pseudomonas folii</name>
    <dbReference type="NCBI Taxonomy" id="2762593"/>
    <lineage>
        <taxon>Bacteria</taxon>
        <taxon>Pseudomonadati</taxon>
        <taxon>Pseudomonadota</taxon>
        <taxon>Gammaproteobacteria</taxon>
        <taxon>Pseudomonadales</taxon>
        <taxon>Pseudomonadaceae</taxon>
        <taxon>Pseudomonas</taxon>
    </lineage>
</organism>
<sequence length="149" mass="17040">MTEWDIFETEHWRVSHRRDARHSGYLMVSSIAAASDFMDLSDSALASLGDVLRQTEQLLFQAFEPVKVIVYKLGFSAGFNLHFHVVPVTHSLLAEIEPHPDYASEPDGNDTILFLSREYCERPLSKEECEVQHKTVINLRELYCANSLI</sequence>
<dbReference type="Proteomes" id="UP000651852">
    <property type="component" value="Unassembled WGS sequence"/>
</dbReference>